<proteinExistence type="predicted"/>
<comment type="caution">
    <text evidence="1">The sequence shown here is derived from an EMBL/GenBank/DDBJ whole genome shotgun (WGS) entry which is preliminary data.</text>
</comment>
<keyword evidence="2" id="KW-1185">Reference proteome</keyword>
<dbReference type="Proteomes" id="UP001383192">
    <property type="component" value="Unassembled WGS sequence"/>
</dbReference>
<evidence type="ECO:0000313" key="2">
    <source>
        <dbReference type="Proteomes" id="UP001383192"/>
    </source>
</evidence>
<dbReference type="EMBL" id="JAYKXP010000008">
    <property type="protein sequence ID" value="KAK7054857.1"/>
    <property type="molecule type" value="Genomic_DNA"/>
</dbReference>
<organism evidence="1 2">
    <name type="scientific">Paramarasmius palmivorus</name>
    <dbReference type="NCBI Taxonomy" id="297713"/>
    <lineage>
        <taxon>Eukaryota</taxon>
        <taxon>Fungi</taxon>
        <taxon>Dikarya</taxon>
        <taxon>Basidiomycota</taxon>
        <taxon>Agaricomycotina</taxon>
        <taxon>Agaricomycetes</taxon>
        <taxon>Agaricomycetidae</taxon>
        <taxon>Agaricales</taxon>
        <taxon>Marasmiineae</taxon>
        <taxon>Marasmiaceae</taxon>
        <taxon>Paramarasmius</taxon>
    </lineage>
</organism>
<name>A0AAW0DVQ4_9AGAR</name>
<dbReference type="AlphaFoldDB" id="A0AAW0DVQ4"/>
<gene>
    <name evidence="1" type="ORF">VNI00_003320</name>
</gene>
<accession>A0AAW0DVQ4</accession>
<dbReference type="SUPFAM" id="SSF52047">
    <property type="entry name" value="RNI-like"/>
    <property type="match status" value="1"/>
</dbReference>
<evidence type="ECO:0000313" key="1">
    <source>
        <dbReference type="EMBL" id="KAK7054857.1"/>
    </source>
</evidence>
<sequence length="317" mass="35844">MDIFRSVVTRPSSFRSLRSLVFSGNRPFISNWFWDMINTAPKLTKVATTILHNSTVIPYHRLTILMITYTCECEDLLATLAHCTSLQVLGVCSLDADYDPEIEVNVASLRRLSFNTHGIDIHIFLEHLTLPRLETLEIAVWSDDESGSVSLEPFADLLRRSECPLNELSLDIPYFYTSDAGLRALFELCPGISRLELSVWEEKKDRDTFIYGLLNALRPSPDKSKGMLAPRLAEIRVVEDNSSVDQATATALLDIIEARNGRRIDESIDIWDFKLEFGELQECPVEVLMAFNARMNGLVDKGVQCTIEWAKGTFSEC</sequence>
<protein>
    <submittedName>
        <fullName evidence="1">Uncharacterized protein</fullName>
    </submittedName>
</protein>
<dbReference type="InterPro" id="IPR032675">
    <property type="entry name" value="LRR_dom_sf"/>
</dbReference>
<reference evidence="1 2" key="1">
    <citation type="submission" date="2024-01" db="EMBL/GenBank/DDBJ databases">
        <title>A draft genome for a cacao thread blight-causing isolate of Paramarasmius palmivorus.</title>
        <authorList>
            <person name="Baruah I.K."/>
            <person name="Bukari Y."/>
            <person name="Amoako-Attah I."/>
            <person name="Meinhardt L.W."/>
            <person name="Bailey B.A."/>
            <person name="Cohen S.P."/>
        </authorList>
    </citation>
    <scope>NUCLEOTIDE SEQUENCE [LARGE SCALE GENOMIC DNA]</scope>
    <source>
        <strain evidence="1 2">GH-12</strain>
    </source>
</reference>
<dbReference type="Gene3D" id="3.80.10.10">
    <property type="entry name" value="Ribonuclease Inhibitor"/>
    <property type="match status" value="1"/>
</dbReference>